<dbReference type="RefSeq" id="WP_188720418.1">
    <property type="nucleotide sequence ID" value="NZ_BMIF01000003.1"/>
</dbReference>
<reference evidence="7" key="1">
    <citation type="journal article" date="2014" name="Int. J. Syst. Evol. Microbiol.">
        <title>Complete genome sequence of Corynebacterium casei LMG S-19264T (=DSM 44701T), isolated from a smear-ripened cheese.</title>
        <authorList>
            <consortium name="US DOE Joint Genome Institute (JGI-PGF)"/>
            <person name="Walter F."/>
            <person name="Albersmeier A."/>
            <person name="Kalinowski J."/>
            <person name="Ruckert C."/>
        </authorList>
    </citation>
    <scope>NUCLEOTIDE SEQUENCE</scope>
    <source>
        <strain evidence="7">CGMCC 1.15320</strain>
    </source>
</reference>
<keyword evidence="3 6" id="KW-0812">Transmembrane</keyword>
<sequence length="290" mass="31739">MEEKTQGSGAFYAFRKVAGDAFGHFNNDDGWAMASHLAISAIMALFPFLIFATALASFMGADRYAETVVDLIFQTWPDVVANPIAREVHNVLGVRRSDVLTIGVLIAAFFASNGVEALRMSLNRAYRMSEKRSMIALRVQSIGYVLVATLGFTAVSLMLVVAPVAARVAVSYLDWLEPWMGMITLWRYVIAVTVLVLSLIVVHLWLPAGKRTVGEILPGLVFTLAGWLVGSSVFAAYLSRFSSYASTYAGLASMMIAVVFLYIISAIFILGAEINAAIMRYRVSRLRRSA</sequence>
<feature type="transmembrane region" description="Helical" evidence="6">
    <location>
        <begin position="251"/>
        <end position="278"/>
    </location>
</feature>
<gene>
    <name evidence="7" type="ORF">GCM10011385_15240</name>
</gene>
<evidence type="ECO:0000256" key="3">
    <source>
        <dbReference type="ARBA" id="ARBA00022692"/>
    </source>
</evidence>
<evidence type="ECO:0000256" key="2">
    <source>
        <dbReference type="ARBA" id="ARBA00022475"/>
    </source>
</evidence>
<keyword evidence="4 6" id="KW-1133">Transmembrane helix</keyword>
<name>A0A916RM31_9HYPH</name>
<evidence type="ECO:0000313" key="8">
    <source>
        <dbReference type="Proteomes" id="UP000636264"/>
    </source>
</evidence>
<feature type="transmembrane region" description="Helical" evidence="6">
    <location>
        <begin position="218"/>
        <end position="239"/>
    </location>
</feature>
<feature type="transmembrane region" description="Helical" evidence="6">
    <location>
        <begin position="37"/>
        <end position="61"/>
    </location>
</feature>
<feature type="transmembrane region" description="Helical" evidence="6">
    <location>
        <begin position="99"/>
        <end position="122"/>
    </location>
</feature>
<dbReference type="InterPro" id="IPR017039">
    <property type="entry name" value="Virul_fac_BrkB"/>
</dbReference>
<dbReference type="PANTHER" id="PTHR30213">
    <property type="entry name" value="INNER MEMBRANE PROTEIN YHJD"/>
    <property type="match status" value="1"/>
</dbReference>
<protein>
    <submittedName>
        <fullName evidence="7">Uncharacterized protein</fullName>
    </submittedName>
</protein>
<evidence type="ECO:0000256" key="6">
    <source>
        <dbReference type="SAM" id="Phobius"/>
    </source>
</evidence>
<accession>A0A916RM31</accession>
<evidence type="ECO:0000313" key="7">
    <source>
        <dbReference type="EMBL" id="GGA62437.1"/>
    </source>
</evidence>
<dbReference type="AlphaFoldDB" id="A0A916RM31"/>
<dbReference type="NCBIfam" id="TIGR00765">
    <property type="entry name" value="yihY_not_rbn"/>
    <property type="match status" value="1"/>
</dbReference>
<evidence type="ECO:0000256" key="4">
    <source>
        <dbReference type="ARBA" id="ARBA00022989"/>
    </source>
</evidence>
<evidence type="ECO:0000256" key="5">
    <source>
        <dbReference type="ARBA" id="ARBA00023136"/>
    </source>
</evidence>
<evidence type="ECO:0000256" key="1">
    <source>
        <dbReference type="ARBA" id="ARBA00004651"/>
    </source>
</evidence>
<feature type="transmembrane region" description="Helical" evidence="6">
    <location>
        <begin position="185"/>
        <end position="206"/>
    </location>
</feature>
<comment type="caution">
    <text evidence="7">The sequence shown here is derived from an EMBL/GenBank/DDBJ whole genome shotgun (WGS) entry which is preliminary data.</text>
</comment>
<keyword evidence="5 6" id="KW-0472">Membrane</keyword>
<dbReference type="PANTHER" id="PTHR30213:SF0">
    <property type="entry name" value="UPF0761 MEMBRANE PROTEIN YIHY"/>
    <property type="match status" value="1"/>
</dbReference>
<dbReference type="GO" id="GO:0005886">
    <property type="term" value="C:plasma membrane"/>
    <property type="evidence" value="ECO:0007669"/>
    <property type="project" value="UniProtKB-SubCell"/>
</dbReference>
<dbReference type="EMBL" id="BMIF01000003">
    <property type="protein sequence ID" value="GGA62437.1"/>
    <property type="molecule type" value="Genomic_DNA"/>
</dbReference>
<comment type="subcellular location">
    <subcellularLocation>
        <location evidence="1">Cell membrane</location>
        <topology evidence="1">Multi-pass membrane protein</topology>
    </subcellularLocation>
</comment>
<proteinExistence type="predicted"/>
<dbReference type="Pfam" id="PF03631">
    <property type="entry name" value="Virul_fac_BrkB"/>
    <property type="match status" value="1"/>
</dbReference>
<dbReference type="Proteomes" id="UP000636264">
    <property type="component" value="Unassembled WGS sequence"/>
</dbReference>
<reference evidence="7" key="2">
    <citation type="submission" date="2020-09" db="EMBL/GenBank/DDBJ databases">
        <authorList>
            <person name="Sun Q."/>
            <person name="Zhou Y."/>
        </authorList>
    </citation>
    <scope>NUCLEOTIDE SEQUENCE</scope>
    <source>
        <strain evidence="7">CGMCC 1.15320</strain>
    </source>
</reference>
<dbReference type="PIRSF" id="PIRSF035875">
    <property type="entry name" value="RNase_BN"/>
    <property type="match status" value="1"/>
</dbReference>
<feature type="transmembrane region" description="Helical" evidence="6">
    <location>
        <begin position="142"/>
        <end position="165"/>
    </location>
</feature>
<keyword evidence="2" id="KW-1003">Cell membrane</keyword>
<organism evidence="7 8">
    <name type="scientific">Nitratireductor aestuarii</name>
    <dbReference type="NCBI Taxonomy" id="1735103"/>
    <lineage>
        <taxon>Bacteria</taxon>
        <taxon>Pseudomonadati</taxon>
        <taxon>Pseudomonadota</taxon>
        <taxon>Alphaproteobacteria</taxon>
        <taxon>Hyphomicrobiales</taxon>
        <taxon>Phyllobacteriaceae</taxon>
        <taxon>Nitratireductor</taxon>
    </lineage>
</organism>
<keyword evidence="8" id="KW-1185">Reference proteome</keyword>